<feature type="domain" description="STING ligand-binding" evidence="2">
    <location>
        <begin position="57"/>
        <end position="250"/>
    </location>
</feature>
<dbReference type="GO" id="GO:0061709">
    <property type="term" value="P:reticulophagy"/>
    <property type="evidence" value="ECO:0007669"/>
    <property type="project" value="TreeGrafter"/>
</dbReference>
<organism evidence="3 4">
    <name type="scientific">Aphidius gifuensis</name>
    <name type="common">Parasitoid wasp</name>
    <dbReference type="NCBI Taxonomy" id="684658"/>
    <lineage>
        <taxon>Eukaryota</taxon>
        <taxon>Metazoa</taxon>
        <taxon>Ecdysozoa</taxon>
        <taxon>Arthropoda</taxon>
        <taxon>Hexapoda</taxon>
        <taxon>Insecta</taxon>
        <taxon>Pterygota</taxon>
        <taxon>Neoptera</taxon>
        <taxon>Endopterygota</taxon>
        <taxon>Hymenoptera</taxon>
        <taxon>Apocrita</taxon>
        <taxon>Ichneumonoidea</taxon>
        <taxon>Braconidae</taxon>
        <taxon>Aphidiinae</taxon>
        <taxon>Aphidius</taxon>
    </lineage>
</organism>
<dbReference type="OrthoDB" id="6053839at2759"/>
<dbReference type="Proteomes" id="UP000639338">
    <property type="component" value="Unassembled WGS sequence"/>
</dbReference>
<dbReference type="GO" id="GO:0032481">
    <property type="term" value="P:positive regulation of type I interferon production"/>
    <property type="evidence" value="ECO:0007669"/>
    <property type="project" value="InterPro"/>
</dbReference>
<dbReference type="EMBL" id="JACMRX010000005">
    <property type="protein sequence ID" value="KAF7990015.1"/>
    <property type="molecule type" value="Genomic_DNA"/>
</dbReference>
<keyword evidence="1" id="KW-0812">Transmembrane</keyword>
<dbReference type="GO" id="GO:0035438">
    <property type="term" value="F:cyclic-di-GMP binding"/>
    <property type="evidence" value="ECO:0007669"/>
    <property type="project" value="InterPro"/>
</dbReference>
<reference evidence="3 4" key="1">
    <citation type="submission" date="2020-08" db="EMBL/GenBank/DDBJ databases">
        <title>Aphidius gifuensis genome sequencing and assembly.</title>
        <authorList>
            <person name="Du Z."/>
        </authorList>
    </citation>
    <scope>NUCLEOTIDE SEQUENCE [LARGE SCALE GENOMIC DNA]</scope>
    <source>
        <strain evidence="3">YNYX2018</strain>
        <tissue evidence="3">Adults</tissue>
    </source>
</reference>
<keyword evidence="1" id="KW-0472">Membrane</keyword>
<dbReference type="GO" id="GO:0016239">
    <property type="term" value="P:positive regulation of macroautophagy"/>
    <property type="evidence" value="ECO:0007669"/>
    <property type="project" value="TreeGrafter"/>
</dbReference>
<keyword evidence="4" id="KW-1185">Reference proteome</keyword>
<dbReference type="PANTHER" id="PTHR34339:SF1">
    <property type="entry name" value="STIMULATOR OF INTERFERON GENES PROTEIN"/>
    <property type="match status" value="1"/>
</dbReference>
<dbReference type="GO" id="GO:0000045">
    <property type="term" value="P:autophagosome assembly"/>
    <property type="evidence" value="ECO:0007669"/>
    <property type="project" value="TreeGrafter"/>
</dbReference>
<gene>
    <name evidence="3" type="ORF">HCN44_008689</name>
</gene>
<dbReference type="AlphaFoldDB" id="A0A834XMW7"/>
<dbReference type="GO" id="GO:0005789">
    <property type="term" value="C:endoplasmic reticulum membrane"/>
    <property type="evidence" value="ECO:0007669"/>
    <property type="project" value="TreeGrafter"/>
</dbReference>
<feature type="transmembrane region" description="Helical" evidence="1">
    <location>
        <begin position="20"/>
        <end position="39"/>
    </location>
</feature>
<dbReference type="PANTHER" id="PTHR34339">
    <property type="entry name" value="STIMULATOR OF INTERFERON GENES PROTEIN"/>
    <property type="match status" value="1"/>
</dbReference>
<protein>
    <recommendedName>
        <fullName evidence="2">STING ligand-binding domain-containing protein</fullName>
    </recommendedName>
</protein>
<dbReference type="InterPro" id="IPR033952">
    <property type="entry name" value="STING_C"/>
</dbReference>
<accession>A0A834XMW7</accession>
<dbReference type="CDD" id="cd12146">
    <property type="entry name" value="STING_C"/>
    <property type="match status" value="1"/>
</dbReference>
<evidence type="ECO:0000259" key="2">
    <source>
        <dbReference type="Pfam" id="PF15009"/>
    </source>
</evidence>
<evidence type="ECO:0000313" key="3">
    <source>
        <dbReference type="EMBL" id="KAF7990015.1"/>
    </source>
</evidence>
<dbReference type="InterPro" id="IPR055432">
    <property type="entry name" value="STING_LBD"/>
</dbReference>
<dbReference type="Gene3D" id="3.40.50.12100">
    <property type="entry name" value="Stimulator of interferon genes protein"/>
    <property type="match status" value="1"/>
</dbReference>
<dbReference type="Pfam" id="PF15009">
    <property type="entry name" value="STING_LBD"/>
    <property type="match status" value="1"/>
</dbReference>
<sequence>MIFYYSNVGNPVVQVWQHGPAVGFFGLAAAFFLSCMLNMNENKLTDDESIQEVEGIDYGRGMAYSYYYGYLRFVLPSDGINNPGIRSKIEMYEASENVTIPVKKLFILIPESGYIPPDLSEASNYRLEGAKSLQSEIRDRAGTKRRDYKNTVYKIHPNNYEPGHRPVYIVVEGATPMLTLYEILQHNHEQTATYRRNKKQIVASFYETLAKLVSDPSCRNVVELVYYQDDDDTGNRINVAEMLLDRIRQQALQSF</sequence>
<dbReference type="GO" id="GO:0002218">
    <property type="term" value="P:activation of innate immune response"/>
    <property type="evidence" value="ECO:0007669"/>
    <property type="project" value="InterPro"/>
</dbReference>
<evidence type="ECO:0000256" key="1">
    <source>
        <dbReference type="SAM" id="Phobius"/>
    </source>
</evidence>
<dbReference type="GO" id="GO:0005776">
    <property type="term" value="C:autophagosome"/>
    <property type="evidence" value="ECO:0007669"/>
    <property type="project" value="TreeGrafter"/>
</dbReference>
<proteinExistence type="predicted"/>
<comment type="caution">
    <text evidence="3">The sequence shown here is derived from an EMBL/GenBank/DDBJ whole genome shotgun (WGS) entry which is preliminary data.</text>
</comment>
<dbReference type="GO" id="GO:0045087">
    <property type="term" value="P:innate immune response"/>
    <property type="evidence" value="ECO:0007669"/>
    <property type="project" value="TreeGrafter"/>
</dbReference>
<dbReference type="InterPro" id="IPR029158">
    <property type="entry name" value="STING"/>
</dbReference>
<dbReference type="InterPro" id="IPR038623">
    <property type="entry name" value="STING_C_sf"/>
</dbReference>
<evidence type="ECO:0000313" key="4">
    <source>
        <dbReference type="Proteomes" id="UP000639338"/>
    </source>
</evidence>
<keyword evidence="1" id="KW-1133">Transmembrane helix</keyword>
<dbReference type="GO" id="GO:0061507">
    <property type="term" value="F:2',3'-cyclic GMP-AMP binding"/>
    <property type="evidence" value="ECO:0007669"/>
    <property type="project" value="TreeGrafter"/>
</dbReference>
<dbReference type="Gene3D" id="1.20.5.5200">
    <property type="match status" value="1"/>
</dbReference>
<name>A0A834XMW7_APHGI</name>